<dbReference type="InterPro" id="IPR011096">
    <property type="entry name" value="FTP_domain"/>
</dbReference>
<evidence type="ECO:0000259" key="9">
    <source>
        <dbReference type="Pfam" id="PF01447"/>
    </source>
</evidence>
<evidence type="ECO:0000256" key="3">
    <source>
        <dbReference type="ARBA" id="ARBA00022723"/>
    </source>
</evidence>
<dbReference type="InterPro" id="IPR050728">
    <property type="entry name" value="Zinc_Metalloprotease_M4"/>
</dbReference>
<evidence type="ECO:0000256" key="2">
    <source>
        <dbReference type="ARBA" id="ARBA00022670"/>
    </source>
</evidence>
<dbReference type="PRINTS" id="PR00730">
    <property type="entry name" value="THERMOLYSIN"/>
</dbReference>
<comment type="caution">
    <text evidence="12">The sequence shown here is derived from an EMBL/GenBank/DDBJ whole genome shotgun (WGS) entry which is preliminary data.</text>
</comment>
<dbReference type="Pfam" id="PF07504">
    <property type="entry name" value="FTP"/>
    <property type="match status" value="1"/>
</dbReference>
<dbReference type="PANTHER" id="PTHR33794">
    <property type="entry name" value="BACILLOLYSIN"/>
    <property type="match status" value="1"/>
</dbReference>
<dbReference type="Proteomes" id="UP001500279">
    <property type="component" value="Unassembled WGS sequence"/>
</dbReference>
<proteinExistence type="inferred from homology"/>
<comment type="similarity">
    <text evidence="1 8">Belongs to the peptidase M4 family.</text>
</comment>
<protein>
    <recommendedName>
        <fullName evidence="8">Neutral metalloproteinase</fullName>
        <ecNumber evidence="8">3.4.24.-</ecNumber>
    </recommendedName>
</protein>
<evidence type="ECO:0000259" key="10">
    <source>
        <dbReference type="Pfam" id="PF02868"/>
    </source>
</evidence>
<evidence type="ECO:0000256" key="8">
    <source>
        <dbReference type="RuleBase" id="RU366073"/>
    </source>
</evidence>
<dbReference type="EMBL" id="BAAAEW010000004">
    <property type="protein sequence ID" value="GAA0743666.1"/>
    <property type="molecule type" value="Genomic_DNA"/>
</dbReference>
<keyword evidence="7 8" id="KW-0482">Metalloprotease</keyword>
<gene>
    <name evidence="12" type="ORF">GCM10009107_08420</name>
</gene>
<evidence type="ECO:0000256" key="6">
    <source>
        <dbReference type="ARBA" id="ARBA00022833"/>
    </source>
</evidence>
<dbReference type="SUPFAM" id="SSF55486">
    <property type="entry name" value="Metalloproteases ('zincins'), catalytic domain"/>
    <property type="match status" value="1"/>
</dbReference>
<keyword evidence="2 8" id="KW-0645">Protease</keyword>
<evidence type="ECO:0000313" key="13">
    <source>
        <dbReference type="Proteomes" id="UP001500279"/>
    </source>
</evidence>
<sequence>MKLVSLRLVAAAAMAVCLGQSAFAAKPTGDNPAVQRALAHLGGAAFAAAHSSGADAFVARDLIVDADGAEHVRFDRSHNGLRVIGGDLVVHSAGDGSFRGVSQTLAQMVQIDLSPKVDAKLAAKAAQAEFGAGGTVKNKELVVFARDAKPTLAWDVKVSGVRADGTPSEAHLIISATSKKLLDRWDDIHTADAVGNGKTLYSGKVKLHADLSGSTYTLKDATRGNHYVVSMGNGTSTETIFTGSDNVWGDSTEASTETAAADAAYGQNMTWDFYKTTFGRNGIADDGAGARSRVHYSSNYDNAFWDDSCFCMTYGDGNTFTPLVSLDVAGHEMTHGVTSRTAGLVYSRQSGGLNEGTSDIMGTMVEYYANNANDVGDYLIGEELYPAGSGKALRYMYQPSKDGASADCFYATVGLIDVHYSSGVANHFYFLLAEGTTAGSPSKTCVKGDKKVASGSATLTGIGRDKASKIWYRALTVYMTSSTDYADARMATVSAATDLYGASSAEVAAVKAAWTAVNRS</sequence>
<keyword evidence="4 8" id="KW-0732">Signal</keyword>
<evidence type="ECO:0000256" key="7">
    <source>
        <dbReference type="ARBA" id="ARBA00023049"/>
    </source>
</evidence>
<dbReference type="Gene3D" id="3.10.450.40">
    <property type="match status" value="1"/>
</dbReference>
<dbReference type="InterPro" id="IPR001570">
    <property type="entry name" value="Peptidase_M4_C_domain"/>
</dbReference>
<evidence type="ECO:0000256" key="1">
    <source>
        <dbReference type="ARBA" id="ARBA00009388"/>
    </source>
</evidence>
<dbReference type="InterPro" id="IPR013856">
    <property type="entry name" value="Peptidase_M4_domain"/>
</dbReference>
<keyword evidence="13" id="KW-1185">Reference proteome</keyword>
<dbReference type="InterPro" id="IPR027268">
    <property type="entry name" value="Peptidase_M4/M1_CTD_sf"/>
</dbReference>
<evidence type="ECO:0000256" key="5">
    <source>
        <dbReference type="ARBA" id="ARBA00022801"/>
    </source>
</evidence>
<name>A0ABN1JNY2_9BURK</name>
<organism evidence="12 13">
    <name type="scientific">Ideonella azotifigens</name>
    <dbReference type="NCBI Taxonomy" id="513160"/>
    <lineage>
        <taxon>Bacteria</taxon>
        <taxon>Pseudomonadati</taxon>
        <taxon>Pseudomonadota</taxon>
        <taxon>Betaproteobacteria</taxon>
        <taxon>Burkholderiales</taxon>
        <taxon>Sphaerotilaceae</taxon>
        <taxon>Ideonella</taxon>
    </lineage>
</organism>
<feature type="domain" description="Peptidase M4" evidence="9">
    <location>
        <begin position="195"/>
        <end position="339"/>
    </location>
</feature>
<dbReference type="CDD" id="cd09597">
    <property type="entry name" value="M4_TLP"/>
    <property type="match status" value="1"/>
</dbReference>
<keyword evidence="5 8" id="KW-0378">Hydrolase</keyword>
<keyword evidence="8" id="KW-0964">Secreted</keyword>
<reference evidence="12 13" key="1">
    <citation type="journal article" date="2019" name="Int. J. Syst. Evol. Microbiol.">
        <title>The Global Catalogue of Microorganisms (GCM) 10K type strain sequencing project: providing services to taxonomists for standard genome sequencing and annotation.</title>
        <authorList>
            <consortium name="The Broad Institute Genomics Platform"/>
            <consortium name="The Broad Institute Genome Sequencing Center for Infectious Disease"/>
            <person name="Wu L."/>
            <person name="Ma J."/>
        </authorList>
    </citation>
    <scope>NUCLEOTIDE SEQUENCE [LARGE SCALE GENOMIC DNA]</scope>
    <source>
        <strain evidence="12 13">JCM 15503</strain>
    </source>
</reference>
<dbReference type="Gene3D" id="1.10.390.10">
    <property type="entry name" value="Neutral Protease Domain 2"/>
    <property type="match status" value="1"/>
</dbReference>
<dbReference type="Gene3D" id="3.10.450.490">
    <property type="match status" value="1"/>
</dbReference>
<dbReference type="RefSeq" id="WP_211361378.1">
    <property type="nucleotide sequence ID" value="NZ_BAAAEW010000004.1"/>
</dbReference>
<dbReference type="EC" id="3.4.24.-" evidence="8"/>
<dbReference type="Gene3D" id="3.10.170.10">
    <property type="match status" value="1"/>
</dbReference>
<feature type="signal peptide" evidence="8">
    <location>
        <begin position="1"/>
        <end position="24"/>
    </location>
</feature>
<keyword evidence="6 8" id="KW-0862">Zinc</keyword>
<comment type="function">
    <text evidence="8">Extracellular zinc metalloprotease.</text>
</comment>
<keyword evidence="3" id="KW-0479">Metal-binding</keyword>
<feature type="domain" description="FTP" evidence="11">
    <location>
        <begin position="56"/>
        <end position="103"/>
    </location>
</feature>
<dbReference type="Pfam" id="PF02868">
    <property type="entry name" value="Peptidase_M4_C"/>
    <property type="match status" value="1"/>
</dbReference>
<evidence type="ECO:0000256" key="4">
    <source>
        <dbReference type="ARBA" id="ARBA00022729"/>
    </source>
</evidence>
<evidence type="ECO:0000259" key="11">
    <source>
        <dbReference type="Pfam" id="PF07504"/>
    </source>
</evidence>
<evidence type="ECO:0000313" key="12">
    <source>
        <dbReference type="EMBL" id="GAA0743666.1"/>
    </source>
</evidence>
<dbReference type="Pfam" id="PF01447">
    <property type="entry name" value="Peptidase_M4"/>
    <property type="match status" value="1"/>
</dbReference>
<dbReference type="InterPro" id="IPR023612">
    <property type="entry name" value="Peptidase_M4"/>
</dbReference>
<comment type="subcellular location">
    <subcellularLocation>
        <location evidence="8">Secreted</location>
    </subcellularLocation>
</comment>
<feature type="chain" id="PRO_5044959701" description="Neutral metalloproteinase" evidence="8">
    <location>
        <begin position="25"/>
        <end position="520"/>
    </location>
</feature>
<feature type="domain" description="Peptidase M4 C-terminal" evidence="10">
    <location>
        <begin position="342"/>
        <end position="518"/>
    </location>
</feature>
<comment type="cofactor">
    <cofactor evidence="8">
        <name>Zn(2+)</name>
        <dbReference type="ChEBI" id="CHEBI:29105"/>
    </cofactor>
</comment>
<accession>A0ABN1JNY2</accession>
<dbReference type="PANTHER" id="PTHR33794:SF1">
    <property type="entry name" value="BACILLOLYSIN"/>
    <property type="match status" value="1"/>
</dbReference>